<gene>
    <name evidence="3" type="ORF">AMURIS_02177</name>
</gene>
<dbReference type="GO" id="GO:0016020">
    <property type="term" value="C:membrane"/>
    <property type="evidence" value="ECO:0007669"/>
    <property type="project" value="InterPro"/>
</dbReference>
<dbReference type="CDD" id="cd11301">
    <property type="entry name" value="Fut1_Fut2_like"/>
    <property type="match status" value="1"/>
</dbReference>
<protein>
    <submittedName>
        <fullName evidence="3">Glycosyl transferase family 11</fullName>
    </submittedName>
</protein>
<dbReference type="PANTHER" id="PTHR11927:SF9">
    <property type="entry name" value="L-FUCOSYLTRANSFERASE"/>
    <property type="match status" value="1"/>
</dbReference>
<proteinExistence type="predicted"/>
<keyword evidence="4" id="KW-1185">Reference proteome</keyword>
<dbReference type="GO" id="GO:0008107">
    <property type="term" value="F:galactoside 2-alpha-L-fucosyltransferase activity"/>
    <property type="evidence" value="ECO:0007669"/>
    <property type="project" value="InterPro"/>
</dbReference>
<evidence type="ECO:0000313" key="3">
    <source>
        <dbReference type="EMBL" id="SOY29456.1"/>
    </source>
</evidence>
<dbReference type="AlphaFoldDB" id="A0A2K4ZG88"/>
<dbReference type="InterPro" id="IPR002516">
    <property type="entry name" value="Glyco_trans_11"/>
</dbReference>
<dbReference type="Gene3D" id="3.40.50.11350">
    <property type="match status" value="1"/>
</dbReference>
<name>A0A2K4ZG88_9FIRM</name>
<organism evidence="3 4">
    <name type="scientific">Acetatifactor muris</name>
    <dbReference type="NCBI Taxonomy" id="879566"/>
    <lineage>
        <taxon>Bacteria</taxon>
        <taxon>Bacillati</taxon>
        <taxon>Bacillota</taxon>
        <taxon>Clostridia</taxon>
        <taxon>Lachnospirales</taxon>
        <taxon>Lachnospiraceae</taxon>
        <taxon>Acetatifactor</taxon>
    </lineage>
</organism>
<dbReference type="Pfam" id="PF01531">
    <property type="entry name" value="Glyco_transf_11"/>
    <property type="match status" value="1"/>
</dbReference>
<dbReference type="Proteomes" id="UP000236311">
    <property type="component" value="Unassembled WGS sequence"/>
</dbReference>
<dbReference type="GO" id="GO:0005975">
    <property type="term" value="P:carbohydrate metabolic process"/>
    <property type="evidence" value="ECO:0007669"/>
    <property type="project" value="InterPro"/>
</dbReference>
<reference evidence="3 4" key="1">
    <citation type="submission" date="2018-01" db="EMBL/GenBank/DDBJ databases">
        <authorList>
            <person name="Gaut B.S."/>
            <person name="Morton B.R."/>
            <person name="Clegg M.T."/>
            <person name="Duvall M.R."/>
        </authorList>
    </citation>
    <scope>NUCLEOTIDE SEQUENCE [LARGE SCALE GENOMIC DNA]</scope>
    <source>
        <strain evidence="3">GP69</strain>
    </source>
</reference>
<dbReference type="PANTHER" id="PTHR11927">
    <property type="entry name" value="GALACTOSIDE 2-L-FUCOSYLTRANSFERASE"/>
    <property type="match status" value="1"/>
</dbReference>
<keyword evidence="1" id="KW-0328">Glycosyltransferase</keyword>
<dbReference type="EMBL" id="OFSM01000010">
    <property type="protein sequence ID" value="SOY29456.1"/>
    <property type="molecule type" value="Genomic_DNA"/>
</dbReference>
<evidence type="ECO:0000313" key="4">
    <source>
        <dbReference type="Proteomes" id="UP000236311"/>
    </source>
</evidence>
<keyword evidence="2 3" id="KW-0808">Transferase</keyword>
<evidence type="ECO:0000256" key="2">
    <source>
        <dbReference type="ARBA" id="ARBA00022679"/>
    </source>
</evidence>
<sequence>MLENIGVGCLNLLKRILIYKNTNKTDRKVIIKTQGGLGNQLFQYAAGLEIAKRYNYSIMFELEFQKKSKRKFELRNLGIKERILSDEQKKTFVYRFQNFLIKLYEKFIAYSFADNEVTRRIFALFGVFFCNHNNPDIPHNLFRHNTIVIAGSFSNEKYFQFVLNDLQKKVKRYLVEWPFEYRHNTVCVHIRRGDYVGNAVHEVCTDKYYYRAMDEIVKQIGECYFVIFSDDIDYIKRNMQFCYPYTVCTEKNTIKSWYYMIQCDHYIISNSTFSWWAQRLNANAGKVVIAPQKWFNTSEKCDLYHNDWIKI</sequence>
<accession>A0A2K4ZG88</accession>
<evidence type="ECO:0000256" key="1">
    <source>
        <dbReference type="ARBA" id="ARBA00022676"/>
    </source>
</evidence>